<evidence type="ECO:0000259" key="8">
    <source>
        <dbReference type="Pfam" id="PF02770"/>
    </source>
</evidence>
<comment type="similarity">
    <text evidence="2 6">Belongs to the acyl-CoA dehydrogenase family.</text>
</comment>
<keyword evidence="5 6" id="KW-0560">Oxidoreductase</keyword>
<dbReference type="InterPro" id="IPR009075">
    <property type="entry name" value="AcylCo_DH/oxidase_C"/>
</dbReference>
<dbReference type="Proteomes" id="UP000505377">
    <property type="component" value="Chromosome"/>
</dbReference>
<dbReference type="InterPro" id="IPR046373">
    <property type="entry name" value="Acyl-CoA_Oxase/DH_mid-dom_sf"/>
</dbReference>
<evidence type="ECO:0000256" key="5">
    <source>
        <dbReference type="ARBA" id="ARBA00023002"/>
    </source>
</evidence>
<evidence type="ECO:0000256" key="2">
    <source>
        <dbReference type="ARBA" id="ARBA00009347"/>
    </source>
</evidence>
<dbReference type="SUPFAM" id="SSF56645">
    <property type="entry name" value="Acyl-CoA dehydrogenase NM domain-like"/>
    <property type="match status" value="1"/>
</dbReference>
<protein>
    <submittedName>
        <fullName evidence="10">Acyl-CoA dehydrogenase</fullName>
    </submittedName>
</protein>
<evidence type="ECO:0000256" key="6">
    <source>
        <dbReference type="RuleBase" id="RU362125"/>
    </source>
</evidence>
<dbReference type="Gene3D" id="2.40.110.10">
    <property type="entry name" value="Butyryl-CoA Dehydrogenase, subunit A, domain 2"/>
    <property type="match status" value="1"/>
</dbReference>
<feature type="domain" description="Acyl-CoA dehydrogenase/oxidase C-terminal" evidence="7">
    <location>
        <begin position="286"/>
        <end position="392"/>
    </location>
</feature>
<evidence type="ECO:0000256" key="3">
    <source>
        <dbReference type="ARBA" id="ARBA00022630"/>
    </source>
</evidence>
<organism evidence="10 11">
    <name type="scientific">Pseudonocardia broussonetiae</name>
    <dbReference type="NCBI Taxonomy" id="2736640"/>
    <lineage>
        <taxon>Bacteria</taxon>
        <taxon>Bacillati</taxon>
        <taxon>Actinomycetota</taxon>
        <taxon>Actinomycetes</taxon>
        <taxon>Pseudonocardiales</taxon>
        <taxon>Pseudonocardiaceae</taxon>
        <taxon>Pseudonocardia</taxon>
    </lineage>
</organism>
<dbReference type="InterPro" id="IPR036250">
    <property type="entry name" value="AcylCo_DH-like_C"/>
</dbReference>
<dbReference type="AlphaFoldDB" id="A0A6M6JKA1"/>
<keyword evidence="11" id="KW-1185">Reference proteome</keyword>
<proteinExistence type="inferred from homology"/>
<dbReference type="Pfam" id="PF02770">
    <property type="entry name" value="Acyl-CoA_dh_M"/>
    <property type="match status" value="1"/>
</dbReference>
<keyword evidence="4 6" id="KW-0274">FAD</keyword>
<dbReference type="KEGG" id="pbro:HOP40_24685"/>
<dbReference type="SUPFAM" id="SSF47203">
    <property type="entry name" value="Acyl-CoA dehydrogenase C-terminal domain-like"/>
    <property type="match status" value="1"/>
</dbReference>
<sequence length="395" mass="42442">MAQDGAVTSTLNRLPALVPPPTELPPRVAALRAQVREFLAEERAAGAWTPRADVWLSGWDERFTKELGRRGWLGMTIPVEYGGHGATALDRYVVTEELLAAGAPVAAHWVADRQIGPTLLRFGTEEQRQRYLPRIAAGECYFGIGMSEPDAGSDLAAVRTKAVQVDGGWELTGTKVWTSGAHHAHAFFALARSAPREEENRHAGLSQFIVDLDSPGVQIRPIPLLTGAHHFNEVVFDRVFIPDSQVLGELGGGWAQVTGELAFERSGPERFLSTFPLLTAMLGELAGTSGTEREVGRIVARLWTLRRMSLAVAGSLESGEAPELAAAVVKDLGTRFENEIVDAARTLVAVPPDPGAESGFARLLADAVLHAPGFTLRGGTNEVLRGIVARGMGLR</sequence>
<dbReference type="PANTHER" id="PTHR43292">
    <property type="entry name" value="ACYL-COA DEHYDROGENASE"/>
    <property type="match status" value="1"/>
</dbReference>
<evidence type="ECO:0000259" key="7">
    <source>
        <dbReference type="Pfam" id="PF00441"/>
    </source>
</evidence>
<dbReference type="Pfam" id="PF02771">
    <property type="entry name" value="Acyl-CoA_dh_N"/>
    <property type="match status" value="1"/>
</dbReference>
<dbReference type="InterPro" id="IPR013786">
    <property type="entry name" value="AcylCoA_DH/ox_N"/>
</dbReference>
<dbReference type="GO" id="GO:0005886">
    <property type="term" value="C:plasma membrane"/>
    <property type="evidence" value="ECO:0007669"/>
    <property type="project" value="TreeGrafter"/>
</dbReference>
<feature type="domain" description="Acyl-CoA oxidase/dehydrogenase middle" evidence="8">
    <location>
        <begin position="144"/>
        <end position="239"/>
    </location>
</feature>
<dbReference type="PANTHER" id="PTHR43292:SF4">
    <property type="entry name" value="ACYL-COA DEHYDROGENASE FADE34"/>
    <property type="match status" value="1"/>
</dbReference>
<evidence type="ECO:0000256" key="1">
    <source>
        <dbReference type="ARBA" id="ARBA00001974"/>
    </source>
</evidence>
<dbReference type="PROSITE" id="PS00072">
    <property type="entry name" value="ACYL_COA_DH_1"/>
    <property type="match status" value="1"/>
</dbReference>
<comment type="cofactor">
    <cofactor evidence="1 6">
        <name>FAD</name>
        <dbReference type="ChEBI" id="CHEBI:57692"/>
    </cofactor>
</comment>
<dbReference type="InterPro" id="IPR006091">
    <property type="entry name" value="Acyl-CoA_Oxase/DH_mid-dom"/>
</dbReference>
<name>A0A6M6JKA1_9PSEU</name>
<dbReference type="GO" id="GO:0050660">
    <property type="term" value="F:flavin adenine dinucleotide binding"/>
    <property type="evidence" value="ECO:0007669"/>
    <property type="project" value="InterPro"/>
</dbReference>
<evidence type="ECO:0000259" key="9">
    <source>
        <dbReference type="Pfam" id="PF02771"/>
    </source>
</evidence>
<dbReference type="InterPro" id="IPR006089">
    <property type="entry name" value="Acyl-CoA_DH_CS"/>
</dbReference>
<evidence type="ECO:0000256" key="4">
    <source>
        <dbReference type="ARBA" id="ARBA00022827"/>
    </source>
</evidence>
<dbReference type="InterPro" id="IPR037069">
    <property type="entry name" value="AcylCoA_DH/ox_N_sf"/>
</dbReference>
<feature type="domain" description="Acyl-CoA dehydrogenase/oxidase N-terminal" evidence="9">
    <location>
        <begin position="30"/>
        <end position="139"/>
    </location>
</feature>
<dbReference type="InterPro" id="IPR052161">
    <property type="entry name" value="Mycobact_Acyl-CoA_DH"/>
</dbReference>
<dbReference type="GO" id="GO:0003995">
    <property type="term" value="F:acyl-CoA dehydrogenase activity"/>
    <property type="evidence" value="ECO:0007669"/>
    <property type="project" value="InterPro"/>
</dbReference>
<gene>
    <name evidence="10" type="ORF">HOP40_24685</name>
</gene>
<dbReference type="Gene3D" id="1.10.540.10">
    <property type="entry name" value="Acyl-CoA dehydrogenase/oxidase, N-terminal domain"/>
    <property type="match status" value="1"/>
</dbReference>
<dbReference type="Gene3D" id="1.20.140.10">
    <property type="entry name" value="Butyryl-CoA Dehydrogenase, subunit A, domain 3"/>
    <property type="match status" value="1"/>
</dbReference>
<dbReference type="EMBL" id="CP053564">
    <property type="protein sequence ID" value="QJY48584.1"/>
    <property type="molecule type" value="Genomic_DNA"/>
</dbReference>
<accession>A0A6M6JKA1</accession>
<evidence type="ECO:0000313" key="11">
    <source>
        <dbReference type="Proteomes" id="UP000505377"/>
    </source>
</evidence>
<dbReference type="Pfam" id="PF00441">
    <property type="entry name" value="Acyl-CoA_dh_1"/>
    <property type="match status" value="1"/>
</dbReference>
<dbReference type="InterPro" id="IPR009100">
    <property type="entry name" value="AcylCoA_DH/oxidase_NM_dom_sf"/>
</dbReference>
<dbReference type="FunFam" id="2.40.110.10:FF:000011">
    <property type="entry name" value="Acyl-CoA dehydrogenase FadE34"/>
    <property type="match status" value="1"/>
</dbReference>
<reference evidence="10 11" key="1">
    <citation type="submission" date="2020-05" db="EMBL/GenBank/DDBJ databases">
        <authorList>
            <person name="Mo P."/>
        </authorList>
    </citation>
    <scope>NUCLEOTIDE SEQUENCE [LARGE SCALE GENOMIC DNA]</scope>
    <source>
        <strain evidence="10 11">Gen01</strain>
    </source>
</reference>
<evidence type="ECO:0000313" key="10">
    <source>
        <dbReference type="EMBL" id="QJY48584.1"/>
    </source>
</evidence>
<keyword evidence="3 6" id="KW-0285">Flavoprotein</keyword>